<protein>
    <recommendedName>
        <fullName evidence="3">Coiled-coil protein</fullName>
    </recommendedName>
</protein>
<dbReference type="RefSeq" id="WP_203108524.1">
    <property type="nucleotide sequence ID" value="NZ_JADOBG010000007.1"/>
</dbReference>
<accession>A0ABS1WF69</accession>
<dbReference type="EMBL" id="JADWVN010000028">
    <property type="protein sequence ID" value="MBL7528008.1"/>
    <property type="molecule type" value="Genomic_DNA"/>
</dbReference>
<gene>
    <name evidence="1" type="ORF">I5282_15715</name>
</gene>
<keyword evidence="2" id="KW-1185">Reference proteome</keyword>
<comment type="caution">
    <text evidence="1">The sequence shown here is derived from an EMBL/GenBank/DDBJ whole genome shotgun (WGS) entry which is preliminary data.</text>
</comment>
<evidence type="ECO:0000313" key="1">
    <source>
        <dbReference type="EMBL" id="MBL7528008.1"/>
    </source>
</evidence>
<evidence type="ECO:0000313" key="2">
    <source>
        <dbReference type="Proteomes" id="UP000809910"/>
    </source>
</evidence>
<organism evidence="1 2">
    <name type="scientific">Legionella bononiensis</name>
    <dbReference type="NCBI Taxonomy" id="2793102"/>
    <lineage>
        <taxon>Bacteria</taxon>
        <taxon>Pseudomonadati</taxon>
        <taxon>Pseudomonadota</taxon>
        <taxon>Gammaproteobacteria</taxon>
        <taxon>Legionellales</taxon>
        <taxon>Legionellaceae</taxon>
        <taxon>Legionella</taxon>
    </lineage>
</organism>
<dbReference type="Proteomes" id="UP000809910">
    <property type="component" value="Unassembled WGS sequence"/>
</dbReference>
<name>A0ABS1WF69_9GAMM</name>
<reference evidence="1 2" key="1">
    <citation type="submission" date="2020-12" db="EMBL/GenBank/DDBJ databases">
        <title>WGS of Legionella: environmental sample.</title>
        <authorList>
            <person name="Cristino S."/>
            <person name="Girolamini L."/>
            <person name="Salaris S."/>
            <person name="Pascale M.R."/>
            <person name="Mazzotta M."/>
            <person name="Orsini M."/>
            <person name="Grottola A."/>
        </authorList>
    </citation>
    <scope>NUCLEOTIDE SEQUENCE [LARGE SCALE GENOMIC DNA]</scope>
    <source>
        <strain evidence="1 2">30cs62</strain>
    </source>
</reference>
<sequence length="312" mass="32927">MSILSSLYSGLQNSFSAVTSAISNTGSRILKGATNAVGGLIGRTSAGVIMDELLPATNKPESEQVTEPNGVVETIQDLLGKAGSAATELVNQTKKRVIKEVAMAAFDTTINEIKGHVVEGVASLGAQLGQSAAEKLESVILDGSQSLDSTLGTIGKKFRSLLAGYKEKIDTNLQKDGLSASEQLGYNLASLLHDKLSDLGDACFQAKKLSIDAFKQQSTDAINRAKPAIEKELGAVFVNLLLTPITSFLQGLMTNVMKSIFSFFKESSSPTIAPVKSEANIAVESNPAVESDSVFESNPVVVDEANEGLRMR</sequence>
<proteinExistence type="predicted"/>
<evidence type="ECO:0008006" key="3">
    <source>
        <dbReference type="Google" id="ProtNLM"/>
    </source>
</evidence>